<dbReference type="EMBL" id="BAABHK010000033">
    <property type="protein sequence ID" value="GAA4640467.1"/>
    <property type="molecule type" value="Genomic_DNA"/>
</dbReference>
<sequence>MAKAESEHEGPVVERMLLFTDAVVAIAITLLALELPVPKGRTNAELWHAALEARPEYKAFLISFVVIWAHWSAHRKVFRGLRALDRNLSALNGLWLLMVVLIPFATKIIAGDGAFQLRFGFYALIETVTSLLFLLMAWHVRRAGLAAEGTPPERFTESMLRSGAIAACFAVSIPVAFAGEWAYLCWIAAVAVTRLATRVTQRQVQPA</sequence>
<comment type="subcellular location">
    <subcellularLocation>
        <location evidence="1">Membrane</location>
        <topology evidence="1">Multi-pass membrane protein</topology>
    </subcellularLocation>
</comment>
<dbReference type="InterPro" id="IPR010617">
    <property type="entry name" value="TMEM175-like"/>
</dbReference>
<keyword evidence="5 13" id="KW-0812">Transmembrane</keyword>
<evidence type="ECO:0000256" key="8">
    <source>
        <dbReference type="ARBA" id="ARBA00022989"/>
    </source>
</evidence>
<evidence type="ECO:0000256" key="5">
    <source>
        <dbReference type="ARBA" id="ARBA00022692"/>
    </source>
</evidence>
<feature type="transmembrane region" description="Helical" evidence="13">
    <location>
        <begin position="57"/>
        <end position="73"/>
    </location>
</feature>
<keyword evidence="9" id="KW-0406">Ion transport</keyword>
<organism evidence="14 15">
    <name type="scientific">Actinoallomurus vinaceus</name>
    <dbReference type="NCBI Taxonomy" id="1080074"/>
    <lineage>
        <taxon>Bacteria</taxon>
        <taxon>Bacillati</taxon>
        <taxon>Actinomycetota</taxon>
        <taxon>Actinomycetes</taxon>
        <taxon>Streptosporangiales</taxon>
        <taxon>Thermomonosporaceae</taxon>
        <taxon>Actinoallomurus</taxon>
    </lineage>
</organism>
<accession>A0ABP8UVH8</accession>
<keyword evidence="3" id="KW-0813">Transport</keyword>
<feature type="transmembrane region" description="Helical" evidence="13">
    <location>
        <begin position="160"/>
        <end position="192"/>
    </location>
</feature>
<comment type="catalytic activity">
    <reaction evidence="12">
        <text>K(+)(in) = K(+)(out)</text>
        <dbReference type="Rhea" id="RHEA:29463"/>
        <dbReference type="ChEBI" id="CHEBI:29103"/>
    </reaction>
</comment>
<reference evidence="15" key="1">
    <citation type="journal article" date="2019" name="Int. J. Syst. Evol. Microbiol.">
        <title>The Global Catalogue of Microorganisms (GCM) 10K type strain sequencing project: providing services to taxonomists for standard genome sequencing and annotation.</title>
        <authorList>
            <consortium name="The Broad Institute Genomics Platform"/>
            <consortium name="The Broad Institute Genome Sequencing Center for Infectious Disease"/>
            <person name="Wu L."/>
            <person name="Ma J."/>
        </authorList>
    </citation>
    <scope>NUCLEOTIDE SEQUENCE [LARGE SCALE GENOMIC DNA]</scope>
    <source>
        <strain evidence="15">JCM 17939</strain>
    </source>
</reference>
<keyword evidence="15" id="KW-1185">Reference proteome</keyword>
<dbReference type="PANTHER" id="PTHR31462">
    <property type="entry name" value="ENDOSOMAL/LYSOSOMAL POTASSIUM CHANNEL TMEM175"/>
    <property type="match status" value="1"/>
</dbReference>
<keyword evidence="6" id="KW-0631">Potassium channel</keyword>
<comment type="similarity">
    <text evidence="2">Belongs to the TMEM175 family.</text>
</comment>
<keyword evidence="4" id="KW-0633">Potassium transport</keyword>
<evidence type="ECO:0000256" key="10">
    <source>
        <dbReference type="ARBA" id="ARBA00023136"/>
    </source>
</evidence>
<keyword evidence="11" id="KW-0407">Ion channel</keyword>
<comment type="caution">
    <text evidence="14">The sequence shown here is derived from an EMBL/GenBank/DDBJ whole genome shotgun (WGS) entry which is preliminary data.</text>
</comment>
<keyword evidence="8 13" id="KW-1133">Transmembrane helix</keyword>
<evidence type="ECO:0000313" key="15">
    <source>
        <dbReference type="Proteomes" id="UP001501442"/>
    </source>
</evidence>
<evidence type="ECO:0000256" key="13">
    <source>
        <dbReference type="SAM" id="Phobius"/>
    </source>
</evidence>
<feature type="transmembrane region" description="Helical" evidence="13">
    <location>
        <begin position="119"/>
        <end position="140"/>
    </location>
</feature>
<evidence type="ECO:0000256" key="6">
    <source>
        <dbReference type="ARBA" id="ARBA00022826"/>
    </source>
</evidence>
<dbReference type="PANTHER" id="PTHR31462:SF5">
    <property type="entry name" value="ENDOSOMAL_LYSOSOMAL PROTON CHANNEL TMEM175"/>
    <property type="match status" value="1"/>
</dbReference>
<feature type="transmembrane region" description="Helical" evidence="13">
    <location>
        <begin position="16"/>
        <end position="37"/>
    </location>
</feature>
<evidence type="ECO:0000256" key="4">
    <source>
        <dbReference type="ARBA" id="ARBA00022538"/>
    </source>
</evidence>
<name>A0ABP8UVH8_9ACTN</name>
<evidence type="ECO:0000256" key="2">
    <source>
        <dbReference type="ARBA" id="ARBA00006920"/>
    </source>
</evidence>
<evidence type="ECO:0000256" key="1">
    <source>
        <dbReference type="ARBA" id="ARBA00004141"/>
    </source>
</evidence>
<proteinExistence type="inferred from homology"/>
<gene>
    <name evidence="14" type="ORF">GCM10023196_106050</name>
</gene>
<protein>
    <submittedName>
        <fullName evidence="14">TMEM175 family protein</fullName>
    </submittedName>
</protein>
<keyword evidence="10 13" id="KW-0472">Membrane</keyword>
<evidence type="ECO:0000256" key="11">
    <source>
        <dbReference type="ARBA" id="ARBA00023303"/>
    </source>
</evidence>
<evidence type="ECO:0000313" key="14">
    <source>
        <dbReference type="EMBL" id="GAA4640467.1"/>
    </source>
</evidence>
<dbReference type="Pfam" id="PF06736">
    <property type="entry name" value="TMEM175"/>
    <property type="match status" value="1"/>
</dbReference>
<dbReference type="Proteomes" id="UP001501442">
    <property type="component" value="Unassembled WGS sequence"/>
</dbReference>
<keyword evidence="7" id="KW-0630">Potassium</keyword>
<evidence type="ECO:0000256" key="12">
    <source>
        <dbReference type="ARBA" id="ARBA00034430"/>
    </source>
</evidence>
<evidence type="ECO:0000256" key="9">
    <source>
        <dbReference type="ARBA" id="ARBA00023065"/>
    </source>
</evidence>
<evidence type="ECO:0000256" key="7">
    <source>
        <dbReference type="ARBA" id="ARBA00022958"/>
    </source>
</evidence>
<evidence type="ECO:0000256" key="3">
    <source>
        <dbReference type="ARBA" id="ARBA00022448"/>
    </source>
</evidence>
<feature type="transmembrane region" description="Helical" evidence="13">
    <location>
        <begin position="93"/>
        <end position="110"/>
    </location>
</feature>